<organism evidence="1 2">
    <name type="scientific">Dreissena polymorpha</name>
    <name type="common">Zebra mussel</name>
    <name type="synonym">Mytilus polymorpha</name>
    <dbReference type="NCBI Taxonomy" id="45954"/>
    <lineage>
        <taxon>Eukaryota</taxon>
        <taxon>Metazoa</taxon>
        <taxon>Spiralia</taxon>
        <taxon>Lophotrochozoa</taxon>
        <taxon>Mollusca</taxon>
        <taxon>Bivalvia</taxon>
        <taxon>Autobranchia</taxon>
        <taxon>Heteroconchia</taxon>
        <taxon>Euheterodonta</taxon>
        <taxon>Imparidentia</taxon>
        <taxon>Neoheterodontei</taxon>
        <taxon>Myida</taxon>
        <taxon>Dreissenoidea</taxon>
        <taxon>Dreissenidae</taxon>
        <taxon>Dreissena</taxon>
    </lineage>
</organism>
<dbReference type="EMBL" id="JAIWYP010000001">
    <property type="protein sequence ID" value="KAH3888731.1"/>
    <property type="molecule type" value="Genomic_DNA"/>
</dbReference>
<accession>A0A9D4N6G5</accession>
<reference evidence="1" key="2">
    <citation type="submission" date="2020-11" db="EMBL/GenBank/DDBJ databases">
        <authorList>
            <person name="McCartney M.A."/>
            <person name="Auch B."/>
            <person name="Kono T."/>
            <person name="Mallez S."/>
            <person name="Becker A."/>
            <person name="Gohl D.M."/>
            <person name="Silverstein K.A.T."/>
            <person name="Koren S."/>
            <person name="Bechman K.B."/>
            <person name="Herman A."/>
            <person name="Abrahante J.E."/>
            <person name="Garbe J."/>
        </authorList>
    </citation>
    <scope>NUCLEOTIDE SEQUENCE</scope>
    <source>
        <strain evidence="1">Duluth1</strain>
        <tissue evidence="1">Whole animal</tissue>
    </source>
</reference>
<keyword evidence="2" id="KW-1185">Reference proteome</keyword>
<sequence>MGQTWRQLERLAQNRDAWRKLVVVTDGTTGKDEMRCTIGSDSVYFLYLLQRNQMCA</sequence>
<protein>
    <submittedName>
        <fullName evidence="1">Uncharacterized protein</fullName>
    </submittedName>
</protein>
<proteinExistence type="predicted"/>
<dbReference type="Proteomes" id="UP000828390">
    <property type="component" value="Unassembled WGS sequence"/>
</dbReference>
<comment type="caution">
    <text evidence="1">The sequence shown here is derived from an EMBL/GenBank/DDBJ whole genome shotgun (WGS) entry which is preliminary data.</text>
</comment>
<gene>
    <name evidence="1" type="ORF">DPMN_012771</name>
</gene>
<name>A0A9D4N6G5_DREPO</name>
<evidence type="ECO:0000313" key="1">
    <source>
        <dbReference type="EMBL" id="KAH3888731.1"/>
    </source>
</evidence>
<reference evidence="1" key="1">
    <citation type="journal article" date="2019" name="bioRxiv">
        <title>The Genome of the Zebra Mussel, Dreissena polymorpha: A Resource for Invasive Species Research.</title>
        <authorList>
            <person name="McCartney M.A."/>
            <person name="Auch B."/>
            <person name="Kono T."/>
            <person name="Mallez S."/>
            <person name="Zhang Y."/>
            <person name="Obille A."/>
            <person name="Becker A."/>
            <person name="Abrahante J.E."/>
            <person name="Garbe J."/>
            <person name="Badalamenti J.P."/>
            <person name="Herman A."/>
            <person name="Mangelson H."/>
            <person name="Liachko I."/>
            <person name="Sullivan S."/>
            <person name="Sone E.D."/>
            <person name="Koren S."/>
            <person name="Silverstein K.A.T."/>
            <person name="Beckman K.B."/>
            <person name="Gohl D.M."/>
        </authorList>
    </citation>
    <scope>NUCLEOTIDE SEQUENCE</scope>
    <source>
        <strain evidence="1">Duluth1</strain>
        <tissue evidence="1">Whole animal</tissue>
    </source>
</reference>
<evidence type="ECO:0000313" key="2">
    <source>
        <dbReference type="Proteomes" id="UP000828390"/>
    </source>
</evidence>
<dbReference type="AlphaFoldDB" id="A0A9D4N6G5"/>